<feature type="domain" description="RPA-interacting protein C-terminal" evidence="8">
    <location>
        <begin position="136"/>
        <end position="216"/>
    </location>
</feature>
<keyword evidence="4" id="KW-0862">Zinc</keyword>
<feature type="domain" description="RPA-interacting protein central" evidence="7">
    <location>
        <begin position="59"/>
        <end position="126"/>
    </location>
</feature>
<organism evidence="9 10">
    <name type="scientific">Mesocricetus auratus</name>
    <name type="common">Golden hamster</name>
    <dbReference type="NCBI Taxonomy" id="10036"/>
    <lineage>
        <taxon>Eukaryota</taxon>
        <taxon>Metazoa</taxon>
        <taxon>Chordata</taxon>
        <taxon>Craniata</taxon>
        <taxon>Vertebrata</taxon>
        <taxon>Euteleostomi</taxon>
        <taxon>Mammalia</taxon>
        <taxon>Eutheria</taxon>
        <taxon>Euarchontoglires</taxon>
        <taxon>Glires</taxon>
        <taxon>Rodentia</taxon>
        <taxon>Myomorpha</taxon>
        <taxon>Muroidea</taxon>
        <taxon>Cricetidae</taxon>
        <taxon>Cricetinae</taxon>
        <taxon>Mesocricetus</taxon>
    </lineage>
</organism>
<dbReference type="Pfam" id="PF14768">
    <property type="entry name" value="RPA_interact_C"/>
    <property type="match status" value="1"/>
</dbReference>
<evidence type="ECO:0000256" key="5">
    <source>
        <dbReference type="ARBA" id="ARBA00023242"/>
    </source>
</evidence>
<protein>
    <submittedName>
        <fullName evidence="10 11">RPA-interacting protein isoform X1</fullName>
    </submittedName>
</protein>
<dbReference type="Pfam" id="PF14767">
    <property type="entry name" value="RPA_interact_M"/>
    <property type="match status" value="1"/>
</dbReference>
<reference evidence="10" key="1">
    <citation type="submission" date="2025-04" db="UniProtKB">
        <authorList>
            <consortium name="RefSeq"/>
        </authorList>
    </citation>
    <scope>IDENTIFICATION</scope>
    <source>
        <tissue evidence="11">Liver</tissue>
    </source>
</reference>
<dbReference type="Proteomes" id="UP000886700">
    <property type="component" value="Unplaced"/>
</dbReference>
<dbReference type="GeneID" id="101834079"/>
<dbReference type="InterPro" id="IPR028155">
    <property type="entry name" value="RPA_interact_central"/>
</dbReference>
<dbReference type="InterPro" id="IPR028156">
    <property type="entry name" value="RIP"/>
</dbReference>
<dbReference type="AlphaFoldDB" id="A0A1U7QJR1"/>
<comment type="subcellular location">
    <subcellularLocation>
        <location evidence="1">Nucleus</location>
    </subcellularLocation>
</comment>
<dbReference type="PANTHER" id="PTHR31742">
    <property type="entry name" value="RPA-INTERACTING PROTEIN RPAIN"/>
    <property type="match status" value="1"/>
</dbReference>
<dbReference type="RefSeq" id="XP_040604982.1">
    <property type="nucleotide sequence ID" value="XM_040749048.1"/>
</dbReference>
<keyword evidence="5" id="KW-0539">Nucleus</keyword>
<dbReference type="InterPro" id="IPR028159">
    <property type="entry name" value="RPA_interact_C_dom"/>
</dbReference>
<evidence type="ECO:0000256" key="3">
    <source>
        <dbReference type="ARBA" id="ARBA00022771"/>
    </source>
</evidence>
<feature type="domain" description="RPA-interacting protein N-terminal" evidence="6">
    <location>
        <begin position="8"/>
        <end position="47"/>
    </location>
</feature>
<dbReference type="GO" id="GO:0008270">
    <property type="term" value="F:zinc ion binding"/>
    <property type="evidence" value="ECO:0007669"/>
    <property type="project" value="UniProtKB-KW"/>
</dbReference>
<accession>A0A1U7QJR1</accession>
<evidence type="ECO:0000313" key="9">
    <source>
        <dbReference type="Proteomes" id="UP000886700"/>
    </source>
</evidence>
<dbReference type="CTD" id="84268"/>
<dbReference type="OrthoDB" id="435311at2759"/>
<evidence type="ECO:0000256" key="2">
    <source>
        <dbReference type="ARBA" id="ARBA00022723"/>
    </source>
</evidence>
<evidence type="ECO:0000256" key="4">
    <source>
        <dbReference type="ARBA" id="ARBA00022833"/>
    </source>
</evidence>
<evidence type="ECO:0000259" key="6">
    <source>
        <dbReference type="Pfam" id="PF14766"/>
    </source>
</evidence>
<keyword evidence="9" id="KW-1185">Reference proteome</keyword>
<dbReference type="GO" id="GO:0016605">
    <property type="term" value="C:PML body"/>
    <property type="evidence" value="ECO:0007669"/>
    <property type="project" value="TreeGrafter"/>
</dbReference>
<gene>
    <name evidence="10 11" type="primary">Rpain</name>
</gene>
<evidence type="ECO:0000259" key="7">
    <source>
        <dbReference type="Pfam" id="PF14767"/>
    </source>
</evidence>
<keyword evidence="2" id="KW-0479">Metal-binding</keyword>
<name>A0A1U7QJR1_MESAU</name>
<dbReference type="GO" id="GO:0006606">
    <property type="term" value="P:protein import into nucleus"/>
    <property type="evidence" value="ECO:0007669"/>
    <property type="project" value="TreeGrafter"/>
</dbReference>
<dbReference type="STRING" id="10036.ENSMAUP00000022026"/>
<evidence type="ECO:0000256" key="1">
    <source>
        <dbReference type="ARBA" id="ARBA00004123"/>
    </source>
</evidence>
<dbReference type="RefSeq" id="XP_005067512.1">
    <property type="nucleotide sequence ID" value="XM_005067455.3"/>
</dbReference>
<evidence type="ECO:0000259" key="8">
    <source>
        <dbReference type="Pfam" id="PF14768"/>
    </source>
</evidence>
<dbReference type="KEGG" id="maua:101834079"/>
<keyword evidence="3" id="KW-0863">Zinc-finger</keyword>
<proteinExistence type="predicted"/>
<evidence type="ECO:0000313" key="10">
    <source>
        <dbReference type="RefSeq" id="XP_005067512.1"/>
    </source>
</evidence>
<dbReference type="Pfam" id="PF14766">
    <property type="entry name" value="RPA_interact_N"/>
    <property type="match status" value="1"/>
</dbReference>
<sequence length="219" mass="24699">MAESSGSPHRLLYKLVGSPPWKEAFRQGCLERMRNSRHRLLNKYRQAGGGTAGKASDRSLVQEVMEEEWNSLQSVENCPEALVQLGLPEDLAVLQDIEQELCDEEKSIISEYEKSLQFDENCLNSMLAEWEANPLICPVCIKYNLRVMNSVVMCPCGLYIPFQSPELTEQKLRACLEDNVNEHSAHCPHTPEFSVTGGMEEKPSLLMSCLACDTWAVIF</sequence>
<dbReference type="eggNOG" id="ENOG502R0QT">
    <property type="taxonomic scope" value="Eukaryota"/>
</dbReference>
<evidence type="ECO:0000313" key="11">
    <source>
        <dbReference type="RefSeq" id="XP_040604982.1"/>
    </source>
</evidence>
<dbReference type="InterPro" id="IPR028158">
    <property type="entry name" value="RPA_interact_N_dom"/>
</dbReference>
<dbReference type="PANTHER" id="PTHR31742:SF1">
    <property type="entry name" value="RPA-INTERACTING PROTEIN"/>
    <property type="match status" value="1"/>
</dbReference>